<dbReference type="AlphaFoldDB" id="A0A0W0G695"/>
<evidence type="ECO:0000313" key="2">
    <source>
        <dbReference type="Proteomes" id="UP000054988"/>
    </source>
</evidence>
<name>A0A0W0G695_MONRR</name>
<comment type="caution">
    <text evidence="1">The sequence shown here is derived from an EMBL/GenBank/DDBJ whole genome shotgun (WGS) entry which is preliminary data.</text>
</comment>
<gene>
    <name evidence="1" type="ORF">WG66_3347</name>
</gene>
<protein>
    <submittedName>
        <fullName evidence="1">Uncharacterized protein</fullName>
    </submittedName>
</protein>
<organism evidence="1 2">
    <name type="scientific">Moniliophthora roreri</name>
    <name type="common">Frosty pod rot fungus</name>
    <name type="synonym">Monilia roreri</name>
    <dbReference type="NCBI Taxonomy" id="221103"/>
    <lineage>
        <taxon>Eukaryota</taxon>
        <taxon>Fungi</taxon>
        <taxon>Dikarya</taxon>
        <taxon>Basidiomycota</taxon>
        <taxon>Agaricomycotina</taxon>
        <taxon>Agaricomycetes</taxon>
        <taxon>Agaricomycetidae</taxon>
        <taxon>Agaricales</taxon>
        <taxon>Marasmiineae</taxon>
        <taxon>Marasmiaceae</taxon>
        <taxon>Moniliophthora</taxon>
    </lineage>
</organism>
<reference evidence="1 2" key="1">
    <citation type="submission" date="2015-12" db="EMBL/GenBank/DDBJ databases">
        <title>Draft genome sequence of Moniliophthora roreri, the causal agent of frosty pod rot of cacao.</title>
        <authorList>
            <person name="Aime M.C."/>
            <person name="Diaz-Valderrama J.R."/>
            <person name="Kijpornyongpan T."/>
            <person name="Phillips-Mora W."/>
        </authorList>
    </citation>
    <scope>NUCLEOTIDE SEQUENCE [LARGE SCALE GENOMIC DNA]</scope>
    <source>
        <strain evidence="1 2">MCA 2952</strain>
    </source>
</reference>
<sequence length="155" mass="18177">MSTILEQVEFVIQTRNIKLRIDRNRARNSQRHREGTKEDPVLNMFESIISDWQGTKGDTEERARDEREHVAKSLLQMFQEKLDKIRLGLAEVQPVALNSEDTRKFMKKHEPRGIGKKVDVLDVYAFHLHIPEYERTIFVPPALKIIEQALDKTKN</sequence>
<dbReference type="EMBL" id="LATX01001003">
    <property type="protein sequence ID" value="KTB44091.1"/>
    <property type="molecule type" value="Genomic_DNA"/>
</dbReference>
<dbReference type="Proteomes" id="UP000054988">
    <property type="component" value="Unassembled WGS sequence"/>
</dbReference>
<accession>A0A0W0G695</accession>
<evidence type="ECO:0000313" key="1">
    <source>
        <dbReference type="EMBL" id="KTB44091.1"/>
    </source>
</evidence>
<proteinExistence type="predicted"/>